<dbReference type="Proteomes" id="UP000784294">
    <property type="component" value="Unassembled WGS sequence"/>
</dbReference>
<accession>A0A448X8G9</accession>
<feature type="compositionally biased region" description="Basic and acidic residues" evidence="1">
    <location>
        <begin position="48"/>
        <end position="67"/>
    </location>
</feature>
<dbReference type="EMBL" id="CAAALY010115633">
    <property type="protein sequence ID" value="VEL30792.1"/>
    <property type="molecule type" value="Genomic_DNA"/>
</dbReference>
<dbReference type="AlphaFoldDB" id="A0A448X8G9"/>
<keyword evidence="3" id="KW-1185">Reference proteome</keyword>
<evidence type="ECO:0000313" key="2">
    <source>
        <dbReference type="EMBL" id="VEL30792.1"/>
    </source>
</evidence>
<name>A0A448X8G9_9PLAT</name>
<sequence length="94" mass="10272">MTLHARVGVGGVNSVVTNCAVGSIASSGSLAPGGGGNRKSNVVKEIERIQQRREERRAAQRAIRDQPEFDPSNPNYEFLMMIRFAFQSYNSSSN</sequence>
<protein>
    <submittedName>
        <fullName evidence="2">Uncharacterized protein</fullName>
    </submittedName>
</protein>
<comment type="caution">
    <text evidence="2">The sequence shown here is derived from an EMBL/GenBank/DDBJ whole genome shotgun (WGS) entry which is preliminary data.</text>
</comment>
<organism evidence="2 3">
    <name type="scientific">Protopolystoma xenopodis</name>
    <dbReference type="NCBI Taxonomy" id="117903"/>
    <lineage>
        <taxon>Eukaryota</taxon>
        <taxon>Metazoa</taxon>
        <taxon>Spiralia</taxon>
        <taxon>Lophotrochozoa</taxon>
        <taxon>Platyhelminthes</taxon>
        <taxon>Monogenea</taxon>
        <taxon>Polyopisthocotylea</taxon>
        <taxon>Polystomatidea</taxon>
        <taxon>Polystomatidae</taxon>
        <taxon>Protopolystoma</taxon>
    </lineage>
</organism>
<evidence type="ECO:0000256" key="1">
    <source>
        <dbReference type="SAM" id="MobiDB-lite"/>
    </source>
</evidence>
<feature type="region of interest" description="Disordered" evidence="1">
    <location>
        <begin position="24"/>
        <end position="43"/>
    </location>
</feature>
<gene>
    <name evidence="2" type="ORF">PXEA_LOCUS24232</name>
</gene>
<proteinExistence type="predicted"/>
<evidence type="ECO:0000313" key="3">
    <source>
        <dbReference type="Proteomes" id="UP000784294"/>
    </source>
</evidence>
<feature type="region of interest" description="Disordered" evidence="1">
    <location>
        <begin position="48"/>
        <end position="70"/>
    </location>
</feature>
<reference evidence="2" key="1">
    <citation type="submission" date="2018-11" db="EMBL/GenBank/DDBJ databases">
        <authorList>
            <consortium name="Pathogen Informatics"/>
        </authorList>
    </citation>
    <scope>NUCLEOTIDE SEQUENCE</scope>
</reference>